<dbReference type="Pfam" id="PF00069">
    <property type="entry name" value="Pkinase"/>
    <property type="match status" value="1"/>
</dbReference>
<proteinExistence type="predicted"/>
<dbReference type="PROSITE" id="PS50011">
    <property type="entry name" value="PROTEIN_KINASE_DOM"/>
    <property type="match status" value="1"/>
</dbReference>
<evidence type="ECO:0000313" key="12">
    <source>
        <dbReference type="EMBL" id="PFX34603.1"/>
    </source>
</evidence>
<evidence type="ECO:0000259" key="11">
    <source>
        <dbReference type="PROSITE" id="PS50011"/>
    </source>
</evidence>
<dbReference type="Proteomes" id="UP000225706">
    <property type="component" value="Unassembled WGS sequence"/>
</dbReference>
<evidence type="ECO:0000313" key="13">
    <source>
        <dbReference type="Proteomes" id="UP000225706"/>
    </source>
</evidence>
<dbReference type="PANTHER" id="PTHR24346">
    <property type="entry name" value="MAP/MICROTUBULE AFFINITY-REGULATING KINASE"/>
    <property type="match status" value="1"/>
</dbReference>
<evidence type="ECO:0000256" key="1">
    <source>
        <dbReference type="ARBA" id="ARBA00012513"/>
    </source>
</evidence>
<feature type="compositionally biased region" description="Basic and acidic residues" evidence="10">
    <location>
        <begin position="690"/>
        <end position="720"/>
    </location>
</feature>
<reference evidence="13" key="1">
    <citation type="journal article" date="2017" name="bioRxiv">
        <title>Comparative analysis of the genomes of Stylophora pistillata and Acropora digitifera provides evidence for extensive differences between species of corals.</title>
        <authorList>
            <person name="Voolstra C.R."/>
            <person name="Li Y."/>
            <person name="Liew Y.J."/>
            <person name="Baumgarten S."/>
            <person name="Zoccola D."/>
            <person name="Flot J.-F."/>
            <person name="Tambutte S."/>
            <person name="Allemand D."/>
            <person name="Aranda M."/>
        </authorList>
    </citation>
    <scope>NUCLEOTIDE SEQUENCE [LARGE SCALE GENOMIC DNA]</scope>
</reference>
<evidence type="ECO:0000256" key="8">
    <source>
        <dbReference type="ARBA" id="ARBA00048679"/>
    </source>
</evidence>
<dbReference type="GO" id="GO:0005737">
    <property type="term" value="C:cytoplasm"/>
    <property type="evidence" value="ECO:0007669"/>
    <property type="project" value="TreeGrafter"/>
</dbReference>
<feature type="compositionally biased region" description="Polar residues" evidence="10">
    <location>
        <begin position="399"/>
        <end position="409"/>
    </location>
</feature>
<keyword evidence="2" id="KW-0723">Serine/threonine-protein kinase</keyword>
<dbReference type="GO" id="GO:0004674">
    <property type="term" value="F:protein serine/threonine kinase activity"/>
    <property type="evidence" value="ECO:0007669"/>
    <property type="project" value="UniProtKB-KW"/>
</dbReference>
<gene>
    <name evidence="12" type="primary">HUNK</name>
    <name evidence="12" type="ORF">AWC38_SpisGene535</name>
</gene>
<comment type="caution">
    <text evidence="12">The sequence shown here is derived from an EMBL/GenBank/DDBJ whole genome shotgun (WGS) entry which is preliminary data.</text>
</comment>
<feature type="domain" description="Protein kinase" evidence="11">
    <location>
        <begin position="48"/>
        <end position="311"/>
    </location>
</feature>
<evidence type="ECO:0000256" key="3">
    <source>
        <dbReference type="ARBA" id="ARBA00022679"/>
    </source>
</evidence>
<dbReference type="FunFam" id="3.30.200.20:FF:000003">
    <property type="entry name" value="Non-specific serine/threonine protein kinase"/>
    <property type="match status" value="1"/>
</dbReference>
<evidence type="ECO:0000256" key="6">
    <source>
        <dbReference type="ARBA" id="ARBA00022840"/>
    </source>
</evidence>
<evidence type="ECO:0000256" key="2">
    <source>
        <dbReference type="ARBA" id="ARBA00022527"/>
    </source>
</evidence>
<dbReference type="InterPro" id="IPR000719">
    <property type="entry name" value="Prot_kinase_dom"/>
</dbReference>
<accession>A0A2B4SZT0</accession>
<feature type="compositionally biased region" description="Basic and acidic residues" evidence="10">
    <location>
        <begin position="854"/>
        <end position="863"/>
    </location>
</feature>
<feature type="compositionally biased region" description="Polar residues" evidence="10">
    <location>
        <begin position="459"/>
        <end position="468"/>
    </location>
</feature>
<dbReference type="PROSITE" id="PS00108">
    <property type="entry name" value="PROTEIN_KINASE_ST"/>
    <property type="match status" value="1"/>
</dbReference>
<dbReference type="PROSITE" id="PS00107">
    <property type="entry name" value="PROTEIN_KINASE_ATP"/>
    <property type="match status" value="1"/>
</dbReference>
<dbReference type="CDD" id="cd14003">
    <property type="entry name" value="STKc_AMPK-like"/>
    <property type="match status" value="1"/>
</dbReference>
<dbReference type="EMBL" id="LSMT01000003">
    <property type="protein sequence ID" value="PFX34603.1"/>
    <property type="molecule type" value="Genomic_DNA"/>
</dbReference>
<feature type="region of interest" description="Disordered" evidence="10">
    <location>
        <begin position="395"/>
        <end position="420"/>
    </location>
</feature>
<feature type="compositionally biased region" description="Polar residues" evidence="10">
    <location>
        <begin position="844"/>
        <end position="853"/>
    </location>
</feature>
<comment type="catalytic activity">
    <reaction evidence="7">
        <text>L-threonyl-[protein] + ATP = O-phospho-L-threonyl-[protein] + ADP + H(+)</text>
        <dbReference type="Rhea" id="RHEA:46608"/>
        <dbReference type="Rhea" id="RHEA-COMP:11060"/>
        <dbReference type="Rhea" id="RHEA-COMP:11605"/>
        <dbReference type="ChEBI" id="CHEBI:15378"/>
        <dbReference type="ChEBI" id="CHEBI:30013"/>
        <dbReference type="ChEBI" id="CHEBI:30616"/>
        <dbReference type="ChEBI" id="CHEBI:61977"/>
        <dbReference type="ChEBI" id="CHEBI:456216"/>
        <dbReference type="EC" id="2.7.11.1"/>
    </reaction>
</comment>
<dbReference type="Gene3D" id="1.10.510.10">
    <property type="entry name" value="Transferase(Phosphotransferase) domain 1"/>
    <property type="match status" value="1"/>
</dbReference>
<evidence type="ECO:0000256" key="4">
    <source>
        <dbReference type="ARBA" id="ARBA00022741"/>
    </source>
</evidence>
<keyword evidence="13" id="KW-1185">Reference proteome</keyword>
<dbReference type="InterPro" id="IPR017441">
    <property type="entry name" value="Protein_kinase_ATP_BS"/>
</dbReference>
<evidence type="ECO:0000256" key="5">
    <source>
        <dbReference type="ARBA" id="ARBA00022777"/>
    </source>
</evidence>
<dbReference type="FunFam" id="1.10.510.10:FF:000391">
    <property type="entry name" value="Hormonally up-regulated neu tumor-associated kinase"/>
    <property type="match status" value="1"/>
</dbReference>
<name>A0A2B4SZT0_STYPI</name>
<keyword evidence="4 9" id="KW-0547">Nucleotide-binding</keyword>
<feature type="region of interest" description="Disordered" evidence="10">
    <location>
        <begin position="815"/>
        <end position="935"/>
    </location>
</feature>
<dbReference type="PANTHER" id="PTHR24346:SF79">
    <property type="entry name" value="PROTEIN KINASE DOMAIN-CONTAINING PROTEIN"/>
    <property type="match status" value="1"/>
</dbReference>
<dbReference type="SMART" id="SM00220">
    <property type="entry name" value="S_TKc"/>
    <property type="match status" value="1"/>
</dbReference>
<protein>
    <recommendedName>
        <fullName evidence="1">non-specific serine/threonine protein kinase</fullName>
        <ecNumber evidence="1">2.7.11.1</ecNumber>
    </recommendedName>
</protein>
<evidence type="ECO:0000256" key="10">
    <source>
        <dbReference type="SAM" id="MobiDB-lite"/>
    </source>
</evidence>
<organism evidence="12 13">
    <name type="scientific">Stylophora pistillata</name>
    <name type="common">Smooth cauliflower coral</name>
    <dbReference type="NCBI Taxonomy" id="50429"/>
    <lineage>
        <taxon>Eukaryota</taxon>
        <taxon>Metazoa</taxon>
        <taxon>Cnidaria</taxon>
        <taxon>Anthozoa</taxon>
        <taxon>Hexacorallia</taxon>
        <taxon>Scleractinia</taxon>
        <taxon>Astrocoeniina</taxon>
        <taxon>Pocilloporidae</taxon>
        <taxon>Stylophora</taxon>
    </lineage>
</organism>
<dbReference type="GO" id="GO:0035556">
    <property type="term" value="P:intracellular signal transduction"/>
    <property type="evidence" value="ECO:0007669"/>
    <property type="project" value="TreeGrafter"/>
</dbReference>
<evidence type="ECO:0000256" key="7">
    <source>
        <dbReference type="ARBA" id="ARBA00047899"/>
    </source>
</evidence>
<keyword evidence="5 12" id="KW-0418">Kinase</keyword>
<feature type="compositionally biased region" description="Basic and acidic residues" evidence="10">
    <location>
        <begin position="446"/>
        <end position="458"/>
    </location>
</feature>
<keyword evidence="3" id="KW-0808">Transferase</keyword>
<dbReference type="InterPro" id="IPR011009">
    <property type="entry name" value="Kinase-like_dom_sf"/>
</dbReference>
<feature type="region of interest" description="Disordered" evidence="10">
    <location>
        <begin position="433"/>
        <end position="508"/>
    </location>
</feature>
<dbReference type="AlphaFoldDB" id="A0A2B4SZT0"/>
<dbReference type="SUPFAM" id="SSF56112">
    <property type="entry name" value="Protein kinase-like (PK-like)"/>
    <property type="match status" value="1"/>
</dbReference>
<sequence length="935" mass="105313">MPPTQRDHMEIDDDSARDQVNGFLPTGVAQVPKEELQKYLKCKRIGNYLLGKTIGEGSFARVKQGFHVLTGEKVAVKIIDKKQAHQDKYVARNMRREAKIMQMIRHPNIVQLLEVAETEHRYYLITELAAGGDLMDYICYRRKLGEVEVRKFIRQIVSAVYYLHQGGILHRDLKVENLLLDDDYNIKIIDFGLSNTLFVSSPDGQNAKEFLKTQCGSPAYAAPEILGHKPYGPEVDVWSIGVNMYAMLTGKLPYSAEPFHITTLYNKMKRNDMNPIPDHLSSSCKDLIQRLLTFNRESRITLDEVLNHEWLQKGFDGPVIPIAFPNYLQPEELDKNIIRHMVNKMEFKQQETVDAVAQNRSTATSTVYHLLQRKLKRYYVKHPGKADHTINDVAFNSEPIRNSPTVTPESENKNSSKKRREFAVTAVNACDFNDKKQTTPNETTLESEKLAVPREGREQLSSPSQENLSLLDEELAENPNSSHQGDPISEKSINGIDDDNSSEKKDRTCSVLSDDRIEISRKDSCNYSSVEIMAVNGRRLSHTSVESKDLKDKNESEVKETTVNNHENCSRRISETKFVAPQEKNSPRLSTPNTPSIGKVSPINAKIISIPLQSMKMEFPDKVKFNHRRFSLPQTFLPPKNLGNSQQRQHVPSPFHFNSTSSSTDSKQRNRDSPSLPPYGLCCQLTAIKPQEEKEDSVTRAHEARSRSDHVQHSGIENRHAQPRRNVYHSPTTERRFSSKRHSVATSGGRELLKSINNTLGRLVEIQDNTESSKSPDSLLLRSRLLPATINAPLKHDSSVGGVKISLIQEHAGVERVKEKRSSGLKISCSVKDTQTAKPPPLSNPTGPSTTESKSAKEQITREKKTKAGLLNRGATGRRRRTLENKIPIEIDSASSPKDGDGTPLNRRSRDVDQSAAHDAVQSGRRSLDSLEEII</sequence>
<dbReference type="STRING" id="50429.A0A2B4SZT0"/>
<feature type="binding site" evidence="9">
    <location>
        <position position="77"/>
    </location>
    <ligand>
        <name>ATP</name>
        <dbReference type="ChEBI" id="CHEBI:30616"/>
    </ligand>
</feature>
<dbReference type="GO" id="GO:0005524">
    <property type="term" value="F:ATP binding"/>
    <property type="evidence" value="ECO:0007669"/>
    <property type="project" value="UniProtKB-UniRule"/>
</dbReference>
<feature type="compositionally biased region" description="Polar residues" evidence="10">
    <location>
        <begin position="642"/>
        <end position="665"/>
    </location>
</feature>
<comment type="catalytic activity">
    <reaction evidence="8">
        <text>L-seryl-[protein] + ATP = O-phospho-L-seryl-[protein] + ADP + H(+)</text>
        <dbReference type="Rhea" id="RHEA:17989"/>
        <dbReference type="Rhea" id="RHEA-COMP:9863"/>
        <dbReference type="Rhea" id="RHEA-COMP:11604"/>
        <dbReference type="ChEBI" id="CHEBI:15378"/>
        <dbReference type="ChEBI" id="CHEBI:29999"/>
        <dbReference type="ChEBI" id="CHEBI:30616"/>
        <dbReference type="ChEBI" id="CHEBI:83421"/>
        <dbReference type="ChEBI" id="CHEBI:456216"/>
        <dbReference type="EC" id="2.7.11.1"/>
    </reaction>
</comment>
<dbReference type="InterPro" id="IPR008271">
    <property type="entry name" value="Ser/Thr_kinase_AS"/>
</dbReference>
<dbReference type="EC" id="2.7.11.1" evidence="1"/>
<evidence type="ECO:0000256" key="9">
    <source>
        <dbReference type="PROSITE-ProRule" id="PRU10141"/>
    </source>
</evidence>
<keyword evidence="6 9" id="KW-0067">ATP-binding</keyword>
<dbReference type="OrthoDB" id="5954682at2759"/>
<feature type="region of interest" description="Disordered" evidence="10">
    <location>
        <begin position="634"/>
        <end position="750"/>
    </location>
</feature>